<dbReference type="PANTHER" id="PTHR43794">
    <property type="entry name" value="AMINOHYDROLASE SSNA-RELATED"/>
    <property type="match status" value="1"/>
</dbReference>
<organism evidence="2 3">
    <name type="scientific">Rariglobus hedericola</name>
    <dbReference type="NCBI Taxonomy" id="2597822"/>
    <lineage>
        <taxon>Bacteria</taxon>
        <taxon>Pseudomonadati</taxon>
        <taxon>Verrucomicrobiota</taxon>
        <taxon>Opitutia</taxon>
        <taxon>Opitutales</taxon>
        <taxon>Opitutaceae</taxon>
        <taxon>Rariglobus</taxon>
    </lineage>
</organism>
<dbReference type="AlphaFoldDB" id="A0A556QMQ2"/>
<proteinExistence type="predicted"/>
<dbReference type="GO" id="GO:0016810">
    <property type="term" value="F:hydrolase activity, acting on carbon-nitrogen (but not peptide) bonds"/>
    <property type="evidence" value="ECO:0007669"/>
    <property type="project" value="InterPro"/>
</dbReference>
<sequence>MPEIRDCIVLHGPDLAPHRCHRFAWETDTITALDLGEPCRQIDNGALVIIPGLYNGHTHMGDSALPDGATGLTLEEAFFRPAGYKYRELAKLSEETHLPHLVAHLGYMARTGVIAHLDFREQGAYGARLLRKASEATGVESIILNQFDSPPFTAADLDANTAPLPASARAELDAMLAVADGFSESTMNDLTDVAWREIRTATSAAKKIRAIHCLESAGYRDRSHAITGRGDLIRAIEVYDADLIVHLTVANSDEIALLARSGKTAAINPRANASLGLPLPPVAALLRAGVNLLLGTDNGMLNSPSLLPELDFTYKLAKSQFGDALSPDPSAILKMATSNIRPLLGGDHYGYLERGLPADFVVLDFHAPHLRATRHIIASVLTRVTPADVLGTYRQGRELWRDPRWP</sequence>
<dbReference type="RefSeq" id="WP_144228268.1">
    <property type="nucleotide sequence ID" value="NZ_CBCRVV010000001.1"/>
</dbReference>
<dbReference type="InterPro" id="IPR032466">
    <property type="entry name" value="Metal_Hydrolase"/>
</dbReference>
<reference evidence="2 3" key="1">
    <citation type="submission" date="2019-07" db="EMBL/GenBank/DDBJ databases">
        <title>Description of 53C-WASEF.</title>
        <authorList>
            <person name="Pitt A."/>
            <person name="Hahn M.W."/>
        </authorList>
    </citation>
    <scope>NUCLEOTIDE SEQUENCE [LARGE SCALE GENOMIC DNA]</scope>
    <source>
        <strain evidence="2 3">53C-WASEF</strain>
    </source>
</reference>
<gene>
    <name evidence="2" type="ORF">FPL22_01035</name>
</gene>
<dbReference type="InterPro" id="IPR050287">
    <property type="entry name" value="MTA/SAH_deaminase"/>
</dbReference>
<accession>A0A556QMQ2</accession>
<keyword evidence="2" id="KW-0378">Hydrolase</keyword>
<dbReference type="OrthoDB" id="9807210at2"/>
<feature type="domain" description="Amidohydrolase-related" evidence="1">
    <location>
        <begin position="48"/>
        <end position="396"/>
    </location>
</feature>
<dbReference type="SUPFAM" id="SSF51556">
    <property type="entry name" value="Metallo-dependent hydrolases"/>
    <property type="match status" value="1"/>
</dbReference>
<dbReference type="InterPro" id="IPR006680">
    <property type="entry name" value="Amidohydro-rel"/>
</dbReference>
<evidence type="ECO:0000313" key="3">
    <source>
        <dbReference type="Proteomes" id="UP000315648"/>
    </source>
</evidence>
<protein>
    <submittedName>
        <fullName evidence="2">Amidohydrolase family protein</fullName>
    </submittedName>
</protein>
<dbReference type="EMBL" id="VMBG01000001">
    <property type="protein sequence ID" value="TSJ77926.1"/>
    <property type="molecule type" value="Genomic_DNA"/>
</dbReference>
<dbReference type="SUPFAM" id="SSF51338">
    <property type="entry name" value="Composite domain of metallo-dependent hydrolases"/>
    <property type="match status" value="1"/>
</dbReference>
<dbReference type="PANTHER" id="PTHR43794:SF5">
    <property type="entry name" value="CHLOROHYDROLASE FAMILY PROTEIN"/>
    <property type="match status" value="1"/>
</dbReference>
<dbReference type="Gene3D" id="2.30.40.10">
    <property type="entry name" value="Urease, subunit C, domain 1"/>
    <property type="match status" value="1"/>
</dbReference>
<dbReference type="Pfam" id="PF01979">
    <property type="entry name" value="Amidohydro_1"/>
    <property type="match status" value="1"/>
</dbReference>
<evidence type="ECO:0000313" key="2">
    <source>
        <dbReference type="EMBL" id="TSJ77926.1"/>
    </source>
</evidence>
<dbReference type="InterPro" id="IPR011059">
    <property type="entry name" value="Metal-dep_hydrolase_composite"/>
</dbReference>
<dbReference type="Proteomes" id="UP000315648">
    <property type="component" value="Unassembled WGS sequence"/>
</dbReference>
<dbReference type="Gene3D" id="3.20.20.140">
    <property type="entry name" value="Metal-dependent hydrolases"/>
    <property type="match status" value="1"/>
</dbReference>
<name>A0A556QMQ2_9BACT</name>
<evidence type="ECO:0000259" key="1">
    <source>
        <dbReference type="Pfam" id="PF01979"/>
    </source>
</evidence>
<keyword evidence="3" id="KW-1185">Reference proteome</keyword>
<comment type="caution">
    <text evidence="2">The sequence shown here is derived from an EMBL/GenBank/DDBJ whole genome shotgun (WGS) entry which is preliminary data.</text>
</comment>